<accession>A0ABW7GWW3</accession>
<keyword evidence="1" id="KW-0812">Transmembrane</keyword>
<evidence type="ECO:0000313" key="3">
    <source>
        <dbReference type="Proteomes" id="UP001606303"/>
    </source>
</evidence>
<gene>
    <name evidence="2" type="ORF">ACG01O_07550</name>
</gene>
<feature type="transmembrane region" description="Helical" evidence="1">
    <location>
        <begin position="7"/>
        <end position="35"/>
    </location>
</feature>
<feature type="transmembrane region" description="Helical" evidence="1">
    <location>
        <begin position="47"/>
        <end position="66"/>
    </location>
</feature>
<dbReference type="EMBL" id="JBIGIB010000002">
    <property type="protein sequence ID" value="MFG6466454.1"/>
    <property type="molecule type" value="Genomic_DNA"/>
</dbReference>
<proteinExistence type="predicted"/>
<name>A0ABW7GWW3_9BURK</name>
<reference evidence="2 3" key="1">
    <citation type="submission" date="2024-08" db="EMBL/GenBank/DDBJ databases">
        <authorList>
            <person name="Lu H."/>
        </authorList>
    </citation>
    <scope>NUCLEOTIDE SEQUENCE [LARGE SCALE GENOMIC DNA]</scope>
    <source>
        <strain evidence="2 3">BYS87W</strain>
    </source>
</reference>
<comment type="caution">
    <text evidence="2">The sequence shown here is derived from an EMBL/GenBank/DDBJ whole genome shotgun (WGS) entry which is preliminary data.</text>
</comment>
<protein>
    <submittedName>
        <fullName evidence="2">Uncharacterized protein</fullName>
    </submittedName>
</protein>
<keyword evidence="3" id="KW-1185">Reference proteome</keyword>
<evidence type="ECO:0000313" key="2">
    <source>
        <dbReference type="EMBL" id="MFG6466454.1"/>
    </source>
</evidence>
<keyword evidence="1" id="KW-0472">Membrane</keyword>
<organism evidence="2 3">
    <name type="scientific">Pelomonas baiyunensis</name>
    <dbReference type="NCBI Taxonomy" id="3299026"/>
    <lineage>
        <taxon>Bacteria</taxon>
        <taxon>Pseudomonadati</taxon>
        <taxon>Pseudomonadota</taxon>
        <taxon>Betaproteobacteria</taxon>
        <taxon>Burkholderiales</taxon>
        <taxon>Sphaerotilaceae</taxon>
        <taxon>Roseateles</taxon>
    </lineage>
</organism>
<dbReference type="Proteomes" id="UP001606303">
    <property type="component" value="Unassembled WGS sequence"/>
</dbReference>
<keyword evidence="1" id="KW-1133">Transmembrane helix</keyword>
<dbReference type="RefSeq" id="WP_394383129.1">
    <property type="nucleotide sequence ID" value="NZ_JBIGIB010000002.1"/>
</dbReference>
<evidence type="ECO:0000256" key="1">
    <source>
        <dbReference type="SAM" id="Phobius"/>
    </source>
</evidence>
<sequence>MSKRVLVALLGAVVLGGLTWLLCVMVMAALMQWFATLPPETGRTLNVALRVVFPLLLGGAGWLVWWRGRAKRVQAP</sequence>